<evidence type="ECO:0000259" key="1">
    <source>
        <dbReference type="PROSITE" id="PS51272"/>
    </source>
</evidence>
<organism evidence="2 3">
    <name type="scientific">Desulfonema limicola</name>
    <dbReference type="NCBI Taxonomy" id="45656"/>
    <lineage>
        <taxon>Bacteria</taxon>
        <taxon>Pseudomonadati</taxon>
        <taxon>Thermodesulfobacteriota</taxon>
        <taxon>Desulfobacteria</taxon>
        <taxon>Desulfobacterales</taxon>
        <taxon>Desulfococcaceae</taxon>
        <taxon>Desulfonema</taxon>
    </lineage>
</organism>
<dbReference type="EMBL" id="CP061799">
    <property type="protein sequence ID" value="QTA78779.1"/>
    <property type="molecule type" value="Genomic_DNA"/>
</dbReference>
<accession>A0A975GF39</accession>
<dbReference type="GO" id="GO:0016787">
    <property type="term" value="F:hydrolase activity"/>
    <property type="evidence" value="ECO:0007669"/>
    <property type="project" value="UniProtKB-KW"/>
</dbReference>
<dbReference type="PROSITE" id="PS51272">
    <property type="entry name" value="SLH"/>
    <property type="match status" value="3"/>
</dbReference>
<sequence>MNQLSKRDYYKFFLVIVISLFHLFGTQDAFAVNLKLGVVYQLPDQKILEKGFAEMQPDIEKDIKDIVNTIAGGKNFTERINESNGEVIKLNLVIQTDAPWKYSHCQEEISKKDYQYLKDYAELLKTLNVKWTPVLGIADPPHWVESVYTNEPGGHAMPFPYESDAWNHTEKWVQGFIENLKEYIGVNNVIEEIFISNEMMFHPNSEIVRENYKDVDKGEKVKNLLIKLRRFVLEALNDQNKDIPVSWKFADITVASQENRELCGLTDETLAELFSHKGKDENGDPNSNYTKVDIIGLNLYEGLPKADCTNIATRQNDYQKVGFNGKIYFTEYNSLSQDKKDDQSEEQGLFDRGELKNCIITSYQNGGVYWTYFKWNGLPASPPHEGPIQQEQKDDLYEAFNELLVNATDKNQICKNFPDVEKGIWFCPYVEKLHLAGIVKGDDADGYYRPGRNVNRVEFLKMALEAEYGITLREKDEFKYELIENPFPDVPKAEWFAPYVAFAKNNGIVQVDGDDFLPGGEISRAEAVRILIHSFNITLNYKEGEKAVNEVFDDVQDINKDYYRYVYTGLEENIIEGYPDGFNCEMQQDGRKHFCPDKIINRAEAAKIVCIARYGENTCRNITCCDDK</sequence>
<keyword evidence="3" id="KW-1185">Reference proteome</keyword>
<keyword evidence="2" id="KW-0378">Hydrolase</keyword>
<evidence type="ECO:0000313" key="3">
    <source>
        <dbReference type="Proteomes" id="UP000663720"/>
    </source>
</evidence>
<dbReference type="Pfam" id="PF00395">
    <property type="entry name" value="SLH"/>
    <property type="match status" value="3"/>
</dbReference>
<protein>
    <submittedName>
        <fullName evidence="2">Glycoside hydrolase domain-containing protein</fullName>
    </submittedName>
</protein>
<evidence type="ECO:0000313" key="2">
    <source>
        <dbReference type="EMBL" id="QTA78779.1"/>
    </source>
</evidence>
<dbReference type="RefSeq" id="WP_207690602.1">
    <property type="nucleotide sequence ID" value="NZ_CP061799.1"/>
</dbReference>
<dbReference type="InterPro" id="IPR017853">
    <property type="entry name" value="GH"/>
</dbReference>
<name>A0A975GF39_9BACT</name>
<dbReference type="KEGG" id="dli:dnl_10140"/>
<gene>
    <name evidence="2" type="ORF">dnl_10140</name>
</gene>
<dbReference type="SUPFAM" id="SSF51445">
    <property type="entry name" value="(Trans)glycosidases"/>
    <property type="match status" value="1"/>
</dbReference>
<reference evidence="2" key="1">
    <citation type="journal article" date="2021" name="Microb. Physiol.">
        <title>Proteogenomic Insights into the Physiology of Marine, Sulfate-Reducing, Filamentous Desulfonema limicola and Desulfonema magnum.</title>
        <authorList>
            <person name="Schnaars V."/>
            <person name="Wohlbrand L."/>
            <person name="Scheve S."/>
            <person name="Hinrichs C."/>
            <person name="Reinhardt R."/>
            <person name="Rabus R."/>
        </authorList>
    </citation>
    <scope>NUCLEOTIDE SEQUENCE</scope>
    <source>
        <strain evidence="2">5ac10</strain>
    </source>
</reference>
<dbReference type="AlphaFoldDB" id="A0A975GF39"/>
<feature type="domain" description="SLH" evidence="1">
    <location>
        <begin position="413"/>
        <end position="477"/>
    </location>
</feature>
<dbReference type="InterPro" id="IPR001119">
    <property type="entry name" value="SLH_dom"/>
</dbReference>
<proteinExistence type="predicted"/>
<feature type="domain" description="SLH" evidence="1">
    <location>
        <begin position="483"/>
        <end position="545"/>
    </location>
</feature>
<dbReference type="Proteomes" id="UP000663720">
    <property type="component" value="Chromosome"/>
</dbReference>
<feature type="domain" description="SLH" evidence="1">
    <location>
        <begin position="549"/>
        <end position="623"/>
    </location>
</feature>